<comment type="caution">
    <text evidence="1">The sequence shown here is derived from an EMBL/GenBank/DDBJ whole genome shotgun (WGS) entry which is preliminary data.</text>
</comment>
<evidence type="ECO:0000313" key="2">
    <source>
        <dbReference type="Proteomes" id="UP000232688"/>
    </source>
</evidence>
<protein>
    <submittedName>
        <fullName evidence="1">Uncharacterized protein</fullName>
    </submittedName>
</protein>
<dbReference type="EMBL" id="LLXH01011108">
    <property type="protein sequence ID" value="PKC50076.1"/>
    <property type="molecule type" value="Genomic_DNA"/>
</dbReference>
<gene>
    <name evidence="1" type="ORF">RhiirA1_487478</name>
</gene>
<accession>A0A2N0QG83</accession>
<dbReference type="Proteomes" id="UP000232688">
    <property type="component" value="Unassembled WGS sequence"/>
</dbReference>
<organism evidence="1 2">
    <name type="scientific">Rhizophagus irregularis</name>
    <dbReference type="NCBI Taxonomy" id="588596"/>
    <lineage>
        <taxon>Eukaryota</taxon>
        <taxon>Fungi</taxon>
        <taxon>Fungi incertae sedis</taxon>
        <taxon>Mucoromycota</taxon>
        <taxon>Glomeromycotina</taxon>
        <taxon>Glomeromycetes</taxon>
        <taxon>Glomerales</taxon>
        <taxon>Glomeraceae</taxon>
        <taxon>Rhizophagus</taxon>
    </lineage>
</organism>
<sequence>MTHQHQEWTTSQIFPIPKLKEWKYRLNNTRPILLIECLKKLTASGGFTNTPIHVINNIIEDAHASKKEL</sequence>
<reference evidence="1 2" key="1">
    <citation type="submission" date="2017-10" db="EMBL/GenBank/DDBJ databases">
        <title>Extensive intraspecific genome diversity in a model arbuscular mycorrhizal fungus.</title>
        <authorList>
            <person name="Chen E.C.H."/>
            <person name="Morin E."/>
            <person name="Baudet D."/>
            <person name="Noel J."/>
            <person name="Ndikumana S."/>
            <person name="Charron P."/>
            <person name="St-Onge C."/>
            <person name="Giorgi J."/>
            <person name="Grigoriev I.V."/>
            <person name="Roux C."/>
            <person name="Martin F.M."/>
            <person name="Corradi N."/>
        </authorList>
    </citation>
    <scope>NUCLEOTIDE SEQUENCE [LARGE SCALE GENOMIC DNA]</scope>
    <source>
        <strain evidence="1 2">A1</strain>
    </source>
</reference>
<dbReference type="AlphaFoldDB" id="A0A2N0QG83"/>
<evidence type="ECO:0000313" key="1">
    <source>
        <dbReference type="EMBL" id="PKC50076.1"/>
    </source>
</evidence>
<dbReference type="VEuPathDB" id="FungiDB:RhiirA1_487478"/>
<name>A0A2N0QG83_9GLOM</name>
<reference evidence="1 2" key="2">
    <citation type="submission" date="2017-10" db="EMBL/GenBank/DDBJ databases">
        <title>Genome analyses suggest a sexual origin of heterokaryosis in a supposedly ancient asexual fungus.</title>
        <authorList>
            <person name="Corradi N."/>
            <person name="Sedzielewska K."/>
            <person name="Noel J."/>
            <person name="Charron P."/>
            <person name="Farinelli L."/>
            <person name="Marton T."/>
            <person name="Kruger M."/>
            <person name="Pelin A."/>
            <person name="Brachmann A."/>
            <person name="Corradi N."/>
        </authorList>
    </citation>
    <scope>NUCLEOTIDE SEQUENCE [LARGE SCALE GENOMIC DNA]</scope>
    <source>
        <strain evidence="1 2">A1</strain>
    </source>
</reference>
<proteinExistence type="predicted"/>